<feature type="domain" description="FlgD/Vpr Ig-like" evidence="2">
    <location>
        <begin position="294"/>
        <end position="350"/>
    </location>
</feature>
<reference evidence="3 4" key="1">
    <citation type="journal article" date="2019" name="Nat. Microbiol.">
        <title>Mediterranean grassland soil C-N compound turnover is dependent on rainfall and depth, and is mediated by genomically divergent microorganisms.</title>
        <authorList>
            <person name="Diamond S."/>
            <person name="Andeer P.F."/>
            <person name="Li Z."/>
            <person name="Crits-Christoph A."/>
            <person name="Burstein D."/>
            <person name="Anantharaman K."/>
            <person name="Lane K.R."/>
            <person name="Thomas B.C."/>
            <person name="Pan C."/>
            <person name="Northen T.R."/>
            <person name="Banfield J.F."/>
        </authorList>
    </citation>
    <scope>NUCLEOTIDE SEQUENCE [LARGE SCALE GENOMIC DNA]</scope>
    <source>
        <strain evidence="3">WS_10</strain>
    </source>
</reference>
<dbReference type="Proteomes" id="UP000319836">
    <property type="component" value="Unassembled WGS sequence"/>
</dbReference>
<gene>
    <name evidence="3" type="ORF">E6K80_09540</name>
</gene>
<organism evidence="3 4">
    <name type="scientific">Eiseniibacteriota bacterium</name>
    <dbReference type="NCBI Taxonomy" id="2212470"/>
    <lineage>
        <taxon>Bacteria</taxon>
        <taxon>Candidatus Eiseniibacteriota</taxon>
    </lineage>
</organism>
<accession>A0A538U2S0</accession>
<evidence type="ECO:0000313" key="3">
    <source>
        <dbReference type="EMBL" id="TMQ70121.1"/>
    </source>
</evidence>
<dbReference type="Pfam" id="PF13860">
    <property type="entry name" value="FlgD_ig"/>
    <property type="match status" value="1"/>
</dbReference>
<sequence>MICASSLPDPAATAWAHVQATTNPAQNRIRMFWKFPCSGPPPVHGERDTTTRGNPPNTPPPDLVLVIAESDPEDSNNNVLLGAACFNDTTYVVTQTNGCATAGGTSIESTVQRPWAAVGLPSDNGAVASPSAMRVQVERLVVPGPAPDLLRLTLTGGGLRTQTFSANDMALATFKLIVYPDQATADADATQLSGAGSAFFGAVTLDGTTGSLVGTQGFSLTDFVVQNLGSGLYGAVPVTGLVRAVTVPDANTAVVSMVGDPKAGPSSTTGVSEPLAASGLWLGPAAPNPARGETRFRYGLPGAAHVSLAVFDQQGRRVRQLVEGRVEAGEHVASWDGRDTAGRQVPTALYFYRLDVEGRRLSGKVFALR</sequence>
<dbReference type="InterPro" id="IPR025965">
    <property type="entry name" value="FlgD/Vpr_Ig-like"/>
</dbReference>
<evidence type="ECO:0000313" key="4">
    <source>
        <dbReference type="Proteomes" id="UP000319836"/>
    </source>
</evidence>
<dbReference type="AlphaFoldDB" id="A0A538U2S0"/>
<evidence type="ECO:0000256" key="1">
    <source>
        <dbReference type="SAM" id="MobiDB-lite"/>
    </source>
</evidence>
<dbReference type="Gene3D" id="2.60.40.4070">
    <property type="match status" value="1"/>
</dbReference>
<evidence type="ECO:0000259" key="2">
    <source>
        <dbReference type="Pfam" id="PF13860"/>
    </source>
</evidence>
<proteinExistence type="predicted"/>
<protein>
    <recommendedName>
        <fullName evidence="2">FlgD/Vpr Ig-like domain-containing protein</fullName>
    </recommendedName>
</protein>
<comment type="caution">
    <text evidence="3">The sequence shown here is derived from an EMBL/GenBank/DDBJ whole genome shotgun (WGS) entry which is preliminary data.</text>
</comment>
<name>A0A538U2S0_UNCEI</name>
<dbReference type="EMBL" id="VBPA01000232">
    <property type="protein sequence ID" value="TMQ70121.1"/>
    <property type="molecule type" value="Genomic_DNA"/>
</dbReference>
<feature type="region of interest" description="Disordered" evidence="1">
    <location>
        <begin position="37"/>
        <end position="61"/>
    </location>
</feature>